<dbReference type="NCBIfam" id="NF004128">
    <property type="entry name" value="PRK05618.1-2"/>
    <property type="match status" value="1"/>
</dbReference>
<dbReference type="EMBL" id="CP001751">
    <property type="protein sequence ID" value="ADE40436.1"/>
    <property type="molecule type" value="Genomic_DNA"/>
</dbReference>
<name>D5BP02_PUNMI</name>
<dbReference type="AlphaFoldDB" id="D5BP02"/>
<dbReference type="InterPro" id="IPR037121">
    <property type="entry name" value="Ribosomal_bL25_C"/>
</dbReference>
<keyword evidence="2 5" id="KW-0694">RNA-binding</keyword>
<dbReference type="InterPro" id="IPR001021">
    <property type="entry name" value="Ribosomal_bL25_long"/>
</dbReference>
<organism evidence="9 10">
    <name type="scientific">Puniceispirillum marinum (strain IMCC1322)</name>
    <dbReference type="NCBI Taxonomy" id="488538"/>
    <lineage>
        <taxon>Bacteria</taxon>
        <taxon>Pseudomonadati</taxon>
        <taxon>Pseudomonadota</taxon>
        <taxon>Alphaproteobacteria</taxon>
        <taxon>Candidatus Puniceispirillales</taxon>
        <taxon>Candidatus Puniceispirillaceae</taxon>
        <taxon>Candidatus Puniceispirillum</taxon>
    </lineage>
</organism>
<reference evidence="9 10" key="1">
    <citation type="journal article" date="2010" name="J. Bacteriol.">
        <title>Complete genome sequence of "Candidatus Puniceispirillum marinum" IMCC1322, a representative of the SAR116 clade in the Alphaproteobacteria.</title>
        <authorList>
            <person name="Oh H.M."/>
            <person name="Kwon K.K."/>
            <person name="Kang I."/>
            <person name="Kang S.G."/>
            <person name="Lee J.H."/>
            <person name="Kim S.J."/>
            <person name="Cho J.C."/>
        </authorList>
    </citation>
    <scope>NUCLEOTIDE SEQUENCE [LARGE SCALE GENOMIC DNA]</scope>
    <source>
        <strain evidence="9 10">IMCC1322</strain>
    </source>
</reference>
<evidence type="ECO:0000256" key="2">
    <source>
        <dbReference type="ARBA" id="ARBA00022884"/>
    </source>
</evidence>
<dbReference type="STRING" id="488538.SAR116_2193"/>
<dbReference type="NCBIfam" id="NF004612">
    <property type="entry name" value="PRK05943.1"/>
    <property type="match status" value="1"/>
</dbReference>
<keyword evidence="1 5" id="KW-0699">rRNA-binding</keyword>
<keyword evidence="3 5" id="KW-0689">Ribosomal protein</keyword>
<dbReference type="PANTHER" id="PTHR33284">
    <property type="entry name" value="RIBOSOMAL PROTEIN L25/GLN-TRNA SYNTHETASE, ANTI-CODON-BINDING DOMAIN-CONTAINING PROTEIN"/>
    <property type="match status" value="1"/>
</dbReference>
<keyword evidence="9" id="KW-0378">Hydrolase</keyword>
<dbReference type="Gene3D" id="2.170.120.20">
    <property type="entry name" value="Ribosomal protein L25, beta domain"/>
    <property type="match status" value="1"/>
</dbReference>
<evidence type="ECO:0000256" key="6">
    <source>
        <dbReference type="SAM" id="MobiDB-lite"/>
    </source>
</evidence>
<evidence type="ECO:0000256" key="1">
    <source>
        <dbReference type="ARBA" id="ARBA00022730"/>
    </source>
</evidence>
<dbReference type="GO" id="GO:0008097">
    <property type="term" value="F:5S rRNA binding"/>
    <property type="evidence" value="ECO:0007669"/>
    <property type="project" value="InterPro"/>
</dbReference>
<dbReference type="SUPFAM" id="SSF50715">
    <property type="entry name" value="Ribosomal protein L25-like"/>
    <property type="match status" value="1"/>
</dbReference>
<dbReference type="Proteomes" id="UP000007460">
    <property type="component" value="Chromosome"/>
</dbReference>
<dbReference type="NCBIfam" id="TIGR00731">
    <property type="entry name" value="bL25_bact_ctc"/>
    <property type="match status" value="1"/>
</dbReference>
<dbReference type="Pfam" id="PF14693">
    <property type="entry name" value="Ribosomal_TL5_C"/>
    <property type="match status" value="1"/>
</dbReference>
<dbReference type="InterPro" id="IPR020930">
    <property type="entry name" value="Ribosomal_uL5_bac-type"/>
</dbReference>
<dbReference type="Pfam" id="PF01386">
    <property type="entry name" value="Ribosomal_L25p"/>
    <property type="match status" value="1"/>
</dbReference>
<keyword evidence="4 5" id="KW-0687">Ribonucleoprotein</keyword>
<dbReference type="GO" id="GO:0022625">
    <property type="term" value="C:cytosolic large ribosomal subunit"/>
    <property type="evidence" value="ECO:0007669"/>
    <property type="project" value="TreeGrafter"/>
</dbReference>
<evidence type="ECO:0000256" key="3">
    <source>
        <dbReference type="ARBA" id="ARBA00022980"/>
    </source>
</evidence>
<feature type="domain" description="Large ribosomal subunit protein bL25 beta" evidence="8">
    <location>
        <begin position="102"/>
        <end position="187"/>
    </location>
</feature>
<dbReference type="GO" id="GO:0006412">
    <property type="term" value="P:translation"/>
    <property type="evidence" value="ECO:0007669"/>
    <property type="project" value="UniProtKB-UniRule"/>
</dbReference>
<dbReference type="CDD" id="cd00495">
    <property type="entry name" value="Ribosomal_L25_TL5_CTC"/>
    <property type="match status" value="1"/>
</dbReference>
<dbReference type="eggNOG" id="COG1825">
    <property type="taxonomic scope" value="Bacteria"/>
</dbReference>
<dbReference type="InterPro" id="IPR020057">
    <property type="entry name" value="Ribosomal_bL25_b-dom"/>
</dbReference>
<dbReference type="RefSeq" id="WP_013047063.1">
    <property type="nucleotide sequence ID" value="NC_014010.1"/>
</dbReference>
<comment type="subunit">
    <text evidence="5">Part of the 50S ribosomal subunit; part of the 5S rRNA/L5/L18/L25 subcomplex. Contacts the 5S rRNA. Binds to the 5S rRNA independently of L5 and L18.</text>
</comment>
<evidence type="ECO:0000313" key="9">
    <source>
        <dbReference type="EMBL" id="ADE40436.1"/>
    </source>
</evidence>
<feature type="domain" description="Large ribosomal subunit protein bL25 L25" evidence="7">
    <location>
        <begin position="7"/>
        <end position="94"/>
    </location>
</feature>
<dbReference type="InterPro" id="IPR020056">
    <property type="entry name" value="Rbsml_bL25/Gln-tRNA_synth_N"/>
</dbReference>
<evidence type="ECO:0000259" key="8">
    <source>
        <dbReference type="Pfam" id="PF14693"/>
    </source>
</evidence>
<evidence type="ECO:0000313" key="10">
    <source>
        <dbReference type="Proteomes" id="UP000007460"/>
    </source>
</evidence>
<comment type="function">
    <text evidence="5">This is one of the proteins that binds to the 5S RNA in the ribosome where it forms part of the central protuberance.</text>
</comment>
<evidence type="ECO:0000259" key="7">
    <source>
        <dbReference type="Pfam" id="PF01386"/>
    </source>
</evidence>
<feature type="compositionally biased region" description="Acidic residues" evidence="6">
    <location>
        <begin position="194"/>
        <end position="211"/>
    </location>
</feature>
<keyword evidence="10" id="KW-1185">Reference proteome</keyword>
<accession>D5BP02</accession>
<dbReference type="HAMAP" id="MF_01334">
    <property type="entry name" value="Ribosomal_bL25_CTC"/>
    <property type="match status" value="1"/>
</dbReference>
<protein>
    <recommendedName>
        <fullName evidence="5">Large ribosomal subunit protein bL25</fullName>
    </recommendedName>
    <alternativeName>
        <fullName evidence="5">General stress protein CTC</fullName>
    </alternativeName>
</protein>
<evidence type="ECO:0000256" key="5">
    <source>
        <dbReference type="HAMAP-Rule" id="MF_01334"/>
    </source>
</evidence>
<dbReference type="Gene3D" id="2.40.240.10">
    <property type="entry name" value="Ribosomal Protein L25, Chain P"/>
    <property type="match status" value="1"/>
</dbReference>
<dbReference type="HOGENOM" id="CLU_075939_0_0_5"/>
<dbReference type="InterPro" id="IPR011035">
    <property type="entry name" value="Ribosomal_bL25/Gln-tRNA_synth"/>
</dbReference>
<dbReference type="KEGG" id="apb:SAR116_2193"/>
<evidence type="ECO:0000256" key="4">
    <source>
        <dbReference type="ARBA" id="ARBA00023274"/>
    </source>
</evidence>
<dbReference type="InterPro" id="IPR029751">
    <property type="entry name" value="Ribosomal_L25_dom"/>
</dbReference>
<proteinExistence type="inferred from homology"/>
<dbReference type="GO" id="GO:0016787">
    <property type="term" value="F:hydrolase activity"/>
    <property type="evidence" value="ECO:0007669"/>
    <property type="project" value="UniProtKB-KW"/>
</dbReference>
<dbReference type="OrthoDB" id="9806411at2"/>
<feature type="region of interest" description="Disordered" evidence="6">
    <location>
        <begin position="182"/>
        <end position="211"/>
    </location>
</feature>
<sequence>MSDITTISAEQRERVGKGSARAARRAGLVPAVIYGDKKEPLGINMSTREITKIVHQPGIFGRLLEIVVDGKKSTVLTRDIQFHPVSDTILHMDFLRVSGSVKVAVGVPVEFINEDLCPALKIGGVLNVVRHEIELNCPATDIPEKIIIDLDGLKIGDSIHISAITLPDGVEPTITDRDFTVATLQSPGGGVKNEDEDADGEEGEEEASSEE</sequence>
<gene>
    <name evidence="5" type="primary">rplY</name>
    <name evidence="5" type="synonym">ctc</name>
    <name evidence="9" type="ordered locus">SAR116_2193</name>
</gene>
<dbReference type="GO" id="GO:0003735">
    <property type="term" value="F:structural constituent of ribosome"/>
    <property type="evidence" value="ECO:0007669"/>
    <property type="project" value="InterPro"/>
</dbReference>
<dbReference type="PANTHER" id="PTHR33284:SF1">
    <property type="entry name" value="RIBOSOMAL PROTEIN L25_GLN-TRNA SYNTHETASE, ANTI-CODON-BINDING DOMAIN-CONTAINING PROTEIN"/>
    <property type="match status" value="1"/>
</dbReference>
<comment type="similarity">
    <text evidence="5">Belongs to the bacterial ribosomal protein bL25 family. CTC subfamily.</text>
</comment>